<evidence type="ECO:0000256" key="1">
    <source>
        <dbReference type="ARBA" id="ARBA00004496"/>
    </source>
</evidence>
<keyword evidence="4 5" id="KW-0648">Protein biosynthesis</keyword>
<dbReference type="PANTHER" id="PTHR20982:SF3">
    <property type="entry name" value="MITOCHONDRIAL RIBOSOME RECYCLING FACTOR PSEUDO 1"/>
    <property type="match status" value="1"/>
</dbReference>
<reference evidence="7 8" key="1">
    <citation type="submission" date="2016-10" db="EMBL/GenBank/DDBJ databases">
        <authorList>
            <person name="de Groot N.N."/>
        </authorList>
    </citation>
    <scope>NUCLEOTIDE SEQUENCE [LARGE SCALE GENOMIC DNA]</scope>
    <source>
        <strain evidence="7 8">DSM 22024</strain>
    </source>
</reference>
<dbReference type="FunFam" id="3.30.1360.40:FF:000001">
    <property type="entry name" value="Ribosome-recycling factor"/>
    <property type="match status" value="1"/>
</dbReference>
<comment type="function">
    <text evidence="5">Responsible for the release of ribosomes from messenger RNA at the termination of protein biosynthesis. May increase the efficiency of translation by recycling ribosomes from one round of translation to another.</text>
</comment>
<dbReference type="Pfam" id="PF01765">
    <property type="entry name" value="RRF"/>
    <property type="match status" value="1"/>
</dbReference>
<feature type="domain" description="Ribosome recycling factor" evidence="6">
    <location>
        <begin position="22"/>
        <end position="184"/>
    </location>
</feature>
<evidence type="ECO:0000256" key="5">
    <source>
        <dbReference type="HAMAP-Rule" id="MF_00040"/>
    </source>
</evidence>
<keyword evidence="8" id="KW-1185">Reference proteome</keyword>
<dbReference type="Proteomes" id="UP000198983">
    <property type="component" value="Chromosome I"/>
</dbReference>
<proteinExistence type="inferred from homology"/>
<evidence type="ECO:0000256" key="3">
    <source>
        <dbReference type="ARBA" id="ARBA00022490"/>
    </source>
</evidence>
<evidence type="ECO:0000256" key="4">
    <source>
        <dbReference type="ARBA" id="ARBA00022917"/>
    </source>
</evidence>
<gene>
    <name evidence="5" type="primary">frr</name>
    <name evidence="7" type="ORF">SAMN04489717_5226</name>
</gene>
<protein>
    <recommendedName>
        <fullName evidence="5">Ribosome-recycling factor</fullName>
        <shortName evidence="5">RRF</shortName>
    </recommendedName>
    <alternativeName>
        <fullName evidence="5">Ribosome-releasing factor</fullName>
    </alternativeName>
</protein>
<dbReference type="PANTHER" id="PTHR20982">
    <property type="entry name" value="RIBOSOME RECYCLING FACTOR"/>
    <property type="match status" value="1"/>
</dbReference>
<comment type="subcellular location">
    <subcellularLocation>
        <location evidence="1 5">Cytoplasm</location>
    </subcellularLocation>
</comment>
<dbReference type="GO" id="GO:0006415">
    <property type="term" value="P:translational termination"/>
    <property type="evidence" value="ECO:0007669"/>
    <property type="project" value="UniProtKB-UniRule"/>
</dbReference>
<dbReference type="AlphaFoldDB" id="A0A1H1Y0C7"/>
<dbReference type="Gene3D" id="1.10.132.20">
    <property type="entry name" value="Ribosome-recycling factor"/>
    <property type="match status" value="1"/>
</dbReference>
<dbReference type="InterPro" id="IPR036191">
    <property type="entry name" value="RRF_sf"/>
</dbReference>
<name>A0A1H1Y0C7_9ACTN</name>
<dbReference type="STRING" id="117157.SAMN04489717_5226"/>
<dbReference type="HAMAP" id="MF_00040">
    <property type="entry name" value="RRF"/>
    <property type="match status" value="1"/>
</dbReference>
<dbReference type="EMBL" id="LT629732">
    <property type="protein sequence ID" value="SDT14861.1"/>
    <property type="molecule type" value="Genomic_DNA"/>
</dbReference>
<dbReference type="Gene3D" id="3.30.1360.40">
    <property type="match status" value="1"/>
</dbReference>
<dbReference type="InterPro" id="IPR023584">
    <property type="entry name" value="Ribosome_recyc_fac_dom"/>
</dbReference>
<evidence type="ECO:0000313" key="8">
    <source>
        <dbReference type="Proteomes" id="UP000198983"/>
    </source>
</evidence>
<dbReference type="NCBIfam" id="TIGR00496">
    <property type="entry name" value="frr"/>
    <property type="match status" value="1"/>
</dbReference>
<keyword evidence="3 5" id="KW-0963">Cytoplasm</keyword>
<dbReference type="InterPro" id="IPR002661">
    <property type="entry name" value="Ribosome_recyc_fac"/>
</dbReference>
<evidence type="ECO:0000259" key="6">
    <source>
        <dbReference type="Pfam" id="PF01765"/>
    </source>
</evidence>
<dbReference type="SUPFAM" id="SSF55194">
    <property type="entry name" value="Ribosome recycling factor, RRF"/>
    <property type="match status" value="1"/>
</dbReference>
<accession>A0A1H1Y0C7</accession>
<comment type="similarity">
    <text evidence="2 5">Belongs to the RRF family.</text>
</comment>
<dbReference type="GO" id="GO:0005737">
    <property type="term" value="C:cytoplasm"/>
    <property type="evidence" value="ECO:0007669"/>
    <property type="project" value="UniProtKB-SubCell"/>
</dbReference>
<dbReference type="GO" id="GO:0043023">
    <property type="term" value="F:ribosomal large subunit binding"/>
    <property type="evidence" value="ECO:0007669"/>
    <property type="project" value="TreeGrafter"/>
</dbReference>
<organism evidence="7 8">
    <name type="scientific">Actinopolymorpha singaporensis</name>
    <dbReference type="NCBI Taxonomy" id="117157"/>
    <lineage>
        <taxon>Bacteria</taxon>
        <taxon>Bacillati</taxon>
        <taxon>Actinomycetota</taxon>
        <taxon>Actinomycetes</taxon>
        <taxon>Propionibacteriales</taxon>
        <taxon>Actinopolymorphaceae</taxon>
        <taxon>Actinopolymorpha</taxon>
    </lineage>
</organism>
<sequence length="186" mass="21032">MTIDQTLRDAEQKMGKAVDFAKDEFAAIRTGRAHPAMFAKIQAEYYGTPTPIQQLASFQIPEARLVVISPYDKNAMSAIEKSIRDSDLGVNPANDGNVIRISLPELTQERRKEYVKLARQKAEEARVSVRSVRRHAKETLDRLSRDGEAGEDDVARAEKHLDSLTRKYVEQVDGVLKHKEEEILEV</sequence>
<evidence type="ECO:0000256" key="2">
    <source>
        <dbReference type="ARBA" id="ARBA00005912"/>
    </source>
</evidence>
<evidence type="ECO:0000313" key="7">
    <source>
        <dbReference type="EMBL" id="SDT14861.1"/>
    </source>
</evidence>
<dbReference type="CDD" id="cd00520">
    <property type="entry name" value="RRF"/>
    <property type="match status" value="1"/>
</dbReference>
<dbReference type="FunFam" id="1.10.132.20:FF:000001">
    <property type="entry name" value="Ribosome-recycling factor"/>
    <property type="match status" value="1"/>
</dbReference>